<protein>
    <submittedName>
        <fullName evidence="1">Uncharacterized protein</fullName>
    </submittedName>
</protein>
<dbReference type="EMBL" id="OKRB01000023">
    <property type="protein sequence ID" value="SPE17921.1"/>
    <property type="molecule type" value="Genomic_DNA"/>
</dbReference>
<evidence type="ECO:0000313" key="1">
    <source>
        <dbReference type="EMBL" id="SPE17921.1"/>
    </source>
</evidence>
<dbReference type="AlphaFoldDB" id="A0A2N9L3X3"/>
<gene>
    <name evidence="1" type="ORF">SBA5_1190014</name>
</gene>
<proteinExistence type="predicted"/>
<reference evidence="2" key="1">
    <citation type="submission" date="2018-02" db="EMBL/GenBank/DDBJ databases">
        <authorList>
            <person name="Hausmann B."/>
        </authorList>
    </citation>
    <scope>NUCLEOTIDE SEQUENCE [LARGE SCALE GENOMIC DNA]</scope>
    <source>
        <strain evidence="2">Peat soil MAG SbA5</strain>
    </source>
</reference>
<sequence>MPGGSTPGGGTLGYAATACAPPFVCNIGVGAACPATSASLATPMGAPQLLQNLCSGRHADPHLGQNIEISPEGEELAGGCYAN</sequence>
<organism evidence="1 2">
    <name type="scientific">Candidatus Sulfuritelmatomonas gaucii</name>
    <dbReference type="NCBI Taxonomy" id="2043161"/>
    <lineage>
        <taxon>Bacteria</taxon>
        <taxon>Pseudomonadati</taxon>
        <taxon>Acidobacteriota</taxon>
        <taxon>Terriglobia</taxon>
        <taxon>Terriglobales</taxon>
        <taxon>Acidobacteriaceae</taxon>
        <taxon>Candidatus Sulfuritelmatomonas</taxon>
    </lineage>
</organism>
<evidence type="ECO:0000313" key="2">
    <source>
        <dbReference type="Proteomes" id="UP000239735"/>
    </source>
</evidence>
<dbReference type="Proteomes" id="UP000239735">
    <property type="component" value="Unassembled WGS sequence"/>
</dbReference>
<accession>A0A2N9L3X3</accession>
<name>A0A2N9L3X3_9BACT</name>